<accession>A0ABU0TPC3</accession>
<feature type="signal peptide" evidence="4">
    <location>
        <begin position="1"/>
        <end position="25"/>
    </location>
</feature>
<evidence type="ECO:0000313" key="6">
    <source>
        <dbReference type="EMBL" id="MDQ1121514.1"/>
    </source>
</evidence>
<dbReference type="SUPFAM" id="SSF53850">
    <property type="entry name" value="Periplasmic binding protein-like II"/>
    <property type="match status" value="1"/>
</dbReference>
<name>A0ABU0TPC3_MICTR</name>
<protein>
    <submittedName>
        <fullName evidence="6">Peptide/nickel transport system substrate-binding protein</fullName>
    </submittedName>
</protein>
<dbReference type="Gene3D" id="3.90.76.10">
    <property type="entry name" value="Dipeptide-binding Protein, Domain 1"/>
    <property type="match status" value="1"/>
</dbReference>
<dbReference type="PANTHER" id="PTHR30290">
    <property type="entry name" value="PERIPLASMIC BINDING COMPONENT OF ABC TRANSPORTER"/>
    <property type="match status" value="1"/>
</dbReference>
<dbReference type="RefSeq" id="WP_307478750.1">
    <property type="nucleotide sequence ID" value="NZ_JAUTBF010000001.1"/>
</dbReference>
<evidence type="ECO:0000256" key="1">
    <source>
        <dbReference type="ARBA" id="ARBA00005695"/>
    </source>
</evidence>
<dbReference type="Pfam" id="PF00496">
    <property type="entry name" value="SBP_bac_5"/>
    <property type="match status" value="1"/>
</dbReference>
<dbReference type="PIRSF" id="PIRSF002741">
    <property type="entry name" value="MppA"/>
    <property type="match status" value="1"/>
</dbReference>
<dbReference type="PANTHER" id="PTHR30290:SF9">
    <property type="entry name" value="OLIGOPEPTIDE-BINDING PROTEIN APPA"/>
    <property type="match status" value="1"/>
</dbReference>
<dbReference type="Gene3D" id="3.40.190.10">
    <property type="entry name" value="Periplasmic binding protein-like II"/>
    <property type="match status" value="1"/>
</dbReference>
<evidence type="ECO:0000313" key="7">
    <source>
        <dbReference type="Proteomes" id="UP001226691"/>
    </source>
</evidence>
<evidence type="ECO:0000256" key="2">
    <source>
        <dbReference type="ARBA" id="ARBA00022448"/>
    </source>
</evidence>
<dbReference type="Gene3D" id="3.10.105.10">
    <property type="entry name" value="Dipeptide-binding Protein, Domain 3"/>
    <property type="match status" value="1"/>
</dbReference>
<dbReference type="InterPro" id="IPR000914">
    <property type="entry name" value="SBP_5_dom"/>
</dbReference>
<dbReference type="CDD" id="cd00995">
    <property type="entry name" value="PBP2_NikA_DppA_OppA_like"/>
    <property type="match status" value="1"/>
</dbReference>
<gene>
    <name evidence="6" type="ORF">QE412_000087</name>
</gene>
<feature type="domain" description="Solute-binding protein family 5" evidence="5">
    <location>
        <begin position="85"/>
        <end position="426"/>
    </location>
</feature>
<dbReference type="InterPro" id="IPR030678">
    <property type="entry name" value="Peptide/Ni-bd"/>
</dbReference>
<organism evidence="6 7">
    <name type="scientific">Microbacterium trichothecenolyticum</name>
    <name type="common">Aureobacterium trichothecenolyticum</name>
    <dbReference type="NCBI Taxonomy" id="69370"/>
    <lineage>
        <taxon>Bacteria</taxon>
        <taxon>Bacillati</taxon>
        <taxon>Actinomycetota</taxon>
        <taxon>Actinomycetes</taxon>
        <taxon>Micrococcales</taxon>
        <taxon>Microbacteriaceae</taxon>
        <taxon>Microbacterium</taxon>
    </lineage>
</organism>
<evidence type="ECO:0000259" key="5">
    <source>
        <dbReference type="Pfam" id="PF00496"/>
    </source>
</evidence>
<feature type="chain" id="PRO_5046273772" evidence="4">
    <location>
        <begin position="26"/>
        <end position="520"/>
    </location>
</feature>
<dbReference type="InterPro" id="IPR039424">
    <property type="entry name" value="SBP_5"/>
</dbReference>
<dbReference type="PROSITE" id="PS51257">
    <property type="entry name" value="PROKAR_LIPOPROTEIN"/>
    <property type="match status" value="1"/>
</dbReference>
<comment type="similarity">
    <text evidence="1">Belongs to the bacterial solute-binding protein 5 family.</text>
</comment>
<comment type="caution">
    <text evidence="6">The sequence shown here is derived from an EMBL/GenBank/DDBJ whole genome shotgun (WGS) entry which is preliminary data.</text>
</comment>
<sequence length="520" mass="56601">MRSTSARIAVAALTTIALGLGGCSATGSTNPQDSATPVAGGDLVIARSQDASTLDVNGNVNNWSIWADESVLDTLLVPSPDGKGVEPSLATSWEVSDDKKTWTFHLRPGVTFSNGQALTSADVKFSIDYARDPKASFGFLDAAIADVTATDPETVTITTSTPWAPLLADLAGFNNSIFPANFAGQSKDAFWEKPIGSGPFMFDSWVKGSSLKLVRNPHYWKSGLPYLDSVTFLNVPEDQTRATMLQSGQAQIDEFPAYSSLATLKATTGVTVDEFPSSNTEYLVMNNERPEFSDPHVRRAISYALDRDAMIKAVLFGHGEAAKSFLNPSLMEFADVDAPTYDVDKAKQELAQSAYPQGFTTTLLVASGKSMYATAAQIIQASLKELGIEVEIQTIDADASGEMQNNANYDMCLTYFTTDIVDPDEWVTFGAVSPKNGFGNAMNTFYSNPELDALAQRGREEFDPDTRTEIYQQIQQIIADDQPHASLYYTPFEYARSTKVHGFQVYPTGNYTLAETWVEQ</sequence>
<evidence type="ECO:0000256" key="4">
    <source>
        <dbReference type="SAM" id="SignalP"/>
    </source>
</evidence>
<dbReference type="EMBL" id="JAUTBF010000001">
    <property type="protein sequence ID" value="MDQ1121514.1"/>
    <property type="molecule type" value="Genomic_DNA"/>
</dbReference>
<proteinExistence type="inferred from homology"/>
<keyword evidence="2" id="KW-0813">Transport</keyword>
<keyword evidence="3 4" id="KW-0732">Signal</keyword>
<keyword evidence="7" id="KW-1185">Reference proteome</keyword>
<evidence type="ECO:0000256" key="3">
    <source>
        <dbReference type="ARBA" id="ARBA00022729"/>
    </source>
</evidence>
<reference evidence="6 7" key="1">
    <citation type="submission" date="2023-07" db="EMBL/GenBank/DDBJ databases">
        <title>Functional and genomic diversity of the sorghum phyllosphere microbiome.</title>
        <authorList>
            <person name="Shade A."/>
        </authorList>
    </citation>
    <scope>NUCLEOTIDE SEQUENCE [LARGE SCALE GENOMIC DNA]</scope>
    <source>
        <strain evidence="6 7">SORGH_AS_1207</strain>
    </source>
</reference>
<dbReference type="Proteomes" id="UP001226691">
    <property type="component" value="Unassembled WGS sequence"/>
</dbReference>